<proteinExistence type="predicted"/>
<organism evidence="1 2">
    <name type="scientific">Floridaenema flaviceps BLCC-F50</name>
    <dbReference type="NCBI Taxonomy" id="3153642"/>
    <lineage>
        <taxon>Bacteria</taxon>
        <taxon>Bacillati</taxon>
        <taxon>Cyanobacteriota</taxon>
        <taxon>Cyanophyceae</taxon>
        <taxon>Oscillatoriophycideae</taxon>
        <taxon>Aerosakkonematales</taxon>
        <taxon>Aerosakkonemataceae</taxon>
        <taxon>Floridanema</taxon>
        <taxon>Floridanema flaviceps</taxon>
    </lineage>
</organism>
<dbReference type="RefSeq" id="WP_413266912.1">
    <property type="nucleotide sequence ID" value="NZ_JBHFNR010000250.1"/>
</dbReference>
<reference evidence="1 2" key="1">
    <citation type="submission" date="2024-09" db="EMBL/GenBank/DDBJ databases">
        <title>Floridaenema gen nov. (Aerosakkonemataceae, Aerosakkonematales ord. nov., Cyanobacteria) from benthic tropical and subtropical fresh waters, with the description of four new species.</title>
        <authorList>
            <person name="Moretto J.A."/>
            <person name="Berthold D.E."/>
            <person name="Lefler F.W."/>
            <person name="Huang I.-S."/>
            <person name="Laughinghouse H. IV."/>
        </authorList>
    </citation>
    <scope>NUCLEOTIDE SEQUENCE [LARGE SCALE GENOMIC DNA]</scope>
    <source>
        <strain evidence="1 2">BLCC-F50</strain>
    </source>
</reference>
<sequence length="54" mass="5794">MAMKVPAYGNLFKPIVLDGMHQAFGYTLSQPGVNCAVIAAENVEQLESNVKVAQ</sequence>
<accession>A0ABV4XZX2</accession>
<gene>
    <name evidence="1" type="ORF">ACE1CI_30655</name>
</gene>
<name>A0ABV4XZX2_9CYAN</name>
<dbReference type="Proteomes" id="UP001576784">
    <property type="component" value="Unassembled WGS sequence"/>
</dbReference>
<protein>
    <submittedName>
        <fullName evidence="1">Uncharacterized protein</fullName>
    </submittedName>
</protein>
<dbReference type="EMBL" id="JBHFNR010000250">
    <property type="protein sequence ID" value="MFB2897299.1"/>
    <property type="molecule type" value="Genomic_DNA"/>
</dbReference>
<comment type="caution">
    <text evidence="1">The sequence shown here is derived from an EMBL/GenBank/DDBJ whole genome shotgun (WGS) entry which is preliminary data.</text>
</comment>
<evidence type="ECO:0000313" key="1">
    <source>
        <dbReference type="EMBL" id="MFB2897299.1"/>
    </source>
</evidence>
<evidence type="ECO:0000313" key="2">
    <source>
        <dbReference type="Proteomes" id="UP001576784"/>
    </source>
</evidence>
<keyword evidence="2" id="KW-1185">Reference proteome</keyword>